<evidence type="ECO:0000256" key="11">
    <source>
        <dbReference type="SAM" id="Phobius"/>
    </source>
</evidence>
<dbReference type="Pfam" id="PF03544">
    <property type="entry name" value="TonB_C"/>
    <property type="match status" value="1"/>
</dbReference>
<feature type="compositionally biased region" description="Low complexity" evidence="10">
    <location>
        <begin position="94"/>
        <end position="103"/>
    </location>
</feature>
<evidence type="ECO:0000256" key="4">
    <source>
        <dbReference type="ARBA" id="ARBA00022475"/>
    </source>
</evidence>
<dbReference type="InterPro" id="IPR003538">
    <property type="entry name" value="TonB"/>
</dbReference>
<evidence type="ECO:0000256" key="1">
    <source>
        <dbReference type="ARBA" id="ARBA00004383"/>
    </source>
</evidence>
<dbReference type="InterPro" id="IPR006260">
    <property type="entry name" value="TonB/TolA_C"/>
</dbReference>
<keyword evidence="7" id="KW-0653">Protein transport</keyword>
<evidence type="ECO:0000256" key="5">
    <source>
        <dbReference type="ARBA" id="ARBA00022519"/>
    </source>
</evidence>
<comment type="similarity">
    <text evidence="2">Belongs to the TonB family.</text>
</comment>
<protein>
    <submittedName>
        <fullName evidence="13">Energy transducer TonB</fullName>
    </submittedName>
</protein>
<dbReference type="PRINTS" id="PR01374">
    <property type="entry name" value="TONBPROTEIN"/>
</dbReference>
<feature type="compositionally biased region" description="Polar residues" evidence="10">
    <location>
        <begin position="114"/>
        <end position="124"/>
    </location>
</feature>
<proteinExistence type="inferred from homology"/>
<dbReference type="InterPro" id="IPR037682">
    <property type="entry name" value="TonB_C"/>
</dbReference>
<evidence type="ECO:0000256" key="10">
    <source>
        <dbReference type="SAM" id="MobiDB-lite"/>
    </source>
</evidence>
<comment type="subcellular location">
    <subcellularLocation>
        <location evidence="1">Cell inner membrane</location>
        <topology evidence="1">Single-pass membrane protein</topology>
        <orientation evidence="1">Periplasmic side</orientation>
    </subcellularLocation>
</comment>
<dbReference type="Proteomes" id="UP001054846">
    <property type="component" value="Chromosome"/>
</dbReference>
<evidence type="ECO:0000256" key="6">
    <source>
        <dbReference type="ARBA" id="ARBA00022692"/>
    </source>
</evidence>
<evidence type="ECO:0000259" key="12">
    <source>
        <dbReference type="PROSITE" id="PS52015"/>
    </source>
</evidence>
<dbReference type="EMBL" id="CP063845">
    <property type="protein sequence ID" value="UFP96234.1"/>
    <property type="molecule type" value="Genomic_DNA"/>
</dbReference>
<organism evidence="13 14">
    <name type="scientific">Gloeobacter morelensis MG652769</name>
    <dbReference type="NCBI Taxonomy" id="2781736"/>
    <lineage>
        <taxon>Bacteria</taxon>
        <taxon>Bacillati</taxon>
        <taxon>Cyanobacteriota</taxon>
        <taxon>Cyanophyceae</taxon>
        <taxon>Gloeobacterales</taxon>
        <taxon>Gloeobacteraceae</taxon>
        <taxon>Gloeobacter</taxon>
        <taxon>Gloeobacter morelensis</taxon>
    </lineage>
</organism>
<dbReference type="PROSITE" id="PS52015">
    <property type="entry name" value="TONB_CTD"/>
    <property type="match status" value="1"/>
</dbReference>
<evidence type="ECO:0000256" key="3">
    <source>
        <dbReference type="ARBA" id="ARBA00022448"/>
    </source>
</evidence>
<sequence>MDSNTEPFTPFETTSGTTSGWIMVLSVVGSAVLHGGVMLLSLPAPKAPEPPPVQKMVMVQTASPKPPEIKQPDPPKPKPKPPEPVKTKPKSKSVAKQSAPQKAKASRPILSTKAPVQSDTSVSENMLAGSRGTGYGTEKGDDFGSTSPVGVDGGTGGTDAVEAPPPPPPPPAPLINARPKGNVQPDYPEIAQQNNWEGRVIVKAYVNPDGTVAEVQVAKSSGHVELDNAALEAVKRTTFEPARRGEEAVSAWVRVPITFALQ</sequence>
<accession>A0ABY3PRG6</accession>
<dbReference type="PANTHER" id="PTHR33446">
    <property type="entry name" value="PROTEIN TONB-RELATED"/>
    <property type="match status" value="1"/>
</dbReference>
<keyword evidence="9 11" id="KW-0472">Membrane</keyword>
<evidence type="ECO:0000313" key="14">
    <source>
        <dbReference type="Proteomes" id="UP001054846"/>
    </source>
</evidence>
<gene>
    <name evidence="13" type="ORF">ISF26_08525</name>
</gene>
<feature type="compositionally biased region" description="Basic and acidic residues" evidence="10">
    <location>
        <begin position="67"/>
        <end position="86"/>
    </location>
</feature>
<keyword evidence="14" id="KW-1185">Reference proteome</keyword>
<dbReference type="Gene3D" id="3.30.1150.10">
    <property type="match status" value="1"/>
</dbReference>
<feature type="domain" description="TonB C-terminal" evidence="12">
    <location>
        <begin position="172"/>
        <end position="262"/>
    </location>
</feature>
<feature type="region of interest" description="Disordered" evidence="10">
    <location>
        <begin position="47"/>
        <end position="188"/>
    </location>
</feature>
<evidence type="ECO:0000256" key="9">
    <source>
        <dbReference type="ARBA" id="ARBA00023136"/>
    </source>
</evidence>
<evidence type="ECO:0000256" key="7">
    <source>
        <dbReference type="ARBA" id="ARBA00022927"/>
    </source>
</evidence>
<keyword evidence="5" id="KW-0997">Cell inner membrane</keyword>
<keyword evidence="4" id="KW-1003">Cell membrane</keyword>
<keyword evidence="6 11" id="KW-0812">Transmembrane</keyword>
<evidence type="ECO:0000256" key="8">
    <source>
        <dbReference type="ARBA" id="ARBA00022989"/>
    </source>
</evidence>
<dbReference type="NCBIfam" id="TIGR01352">
    <property type="entry name" value="tonB_Cterm"/>
    <property type="match status" value="1"/>
</dbReference>
<dbReference type="SUPFAM" id="SSF74653">
    <property type="entry name" value="TolA/TonB C-terminal domain"/>
    <property type="match status" value="1"/>
</dbReference>
<dbReference type="PANTHER" id="PTHR33446:SF2">
    <property type="entry name" value="PROTEIN TONB"/>
    <property type="match status" value="1"/>
</dbReference>
<evidence type="ECO:0000313" key="13">
    <source>
        <dbReference type="EMBL" id="UFP96234.1"/>
    </source>
</evidence>
<feature type="transmembrane region" description="Helical" evidence="11">
    <location>
        <begin position="20"/>
        <end position="42"/>
    </location>
</feature>
<reference evidence="13 14" key="1">
    <citation type="journal article" date="2021" name="Genome Biol. Evol.">
        <title>Complete Genome Sequencing of a Novel Gloeobacter Species from a Waterfall Cave in Mexico.</title>
        <authorList>
            <person name="Saw J.H."/>
            <person name="Cardona T."/>
            <person name="Montejano G."/>
        </authorList>
    </citation>
    <scope>NUCLEOTIDE SEQUENCE [LARGE SCALE GENOMIC DNA]</scope>
    <source>
        <strain evidence="13">MG652769</strain>
    </source>
</reference>
<keyword evidence="3" id="KW-0813">Transport</keyword>
<feature type="compositionally biased region" description="Pro residues" evidence="10">
    <location>
        <begin position="163"/>
        <end position="173"/>
    </location>
</feature>
<keyword evidence="8 11" id="KW-1133">Transmembrane helix</keyword>
<dbReference type="RefSeq" id="WP_230843480.1">
    <property type="nucleotide sequence ID" value="NZ_CP063845.1"/>
</dbReference>
<evidence type="ECO:0000256" key="2">
    <source>
        <dbReference type="ARBA" id="ARBA00006555"/>
    </source>
</evidence>
<dbReference type="InterPro" id="IPR051045">
    <property type="entry name" value="TonB-dependent_transducer"/>
</dbReference>
<name>A0ABY3PRG6_9CYAN</name>